<reference evidence="2 3" key="1">
    <citation type="submission" date="2018-06" db="EMBL/GenBank/DDBJ databases">
        <title>Genomic Encyclopedia of Type Strains, Phase IV (KMG-IV): sequencing the most valuable type-strain genomes for metagenomic binning, comparative biology and taxonomic classification.</title>
        <authorList>
            <person name="Goeker M."/>
        </authorList>
    </citation>
    <scope>NUCLEOTIDE SEQUENCE [LARGE SCALE GENOMIC DNA]</scope>
    <source>
        <strain evidence="2 3">DSM 30166</strain>
    </source>
</reference>
<feature type="transmembrane region" description="Helical" evidence="1">
    <location>
        <begin position="38"/>
        <end position="56"/>
    </location>
</feature>
<accession>A0A366HZH6</accession>
<name>A0A366HZH6_9GAMM</name>
<keyword evidence="1" id="KW-0812">Transmembrane</keyword>
<keyword evidence="3" id="KW-1185">Reference proteome</keyword>
<keyword evidence="1" id="KW-1133">Transmembrane helix</keyword>
<proteinExistence type="predicted"/>
<protein>
    <submittedName>
        <fullName evidence="2">Uncharacterized protein</fullName>
    </submittedName>
</protein>
<dbReference type="Proteomes" id="UP000253046">
    <property type="component" value="Unassembled WGS sequence"/>
</dbReference>
<sequence length="62" mass="7100">MSDRDAPVRARLVREPYGASEKPPGYAGGYFFISTPRIYWLSLLFSLWFLFTIRANPTLCLA</sequence>
<evidence type="ECO:0000256" key="1">
    <source>
        <dbReference type="SAM" id="Phobius"/>
    </source>
</evidence>
<evidence type="ECO:0000313" key="2">
    <source>
        <dbReference type="EMBL" id="RBP59740.1"/>
    </source>
</evidence>
<dbReference type="AlphaFoldDB" id="A0A366HZH6"/>
<keyword evidence="1" id="KW-0472">Membrane</keyword>
<dbReference type="EMBL" id="QNRY01000036">
    <property type="protein sequence ID" value="RBP59740.1"/>
    <property type="molecule type" value="Genomic_DNA"/>
</dbReference>
<evidence type="ECO:0000313" key="3">
    <source>
        <dbReference type="Proteomes" id="UP000253046"/>
    </source>
</evidence>
<gene>
    <name evidence="2" type="ORF">DES54_13628</name>
</gene>
<comment type="caution">
    <text evidence="2">The sequence shown here is derived from an EMBL/GenBank/DDBJ whole genome shotgun (WGS) entry which is preliminary data.</text>
</comment>
<organism evidence="2 3">
    <name type="scientific">Brenneria salicis ATCC 15712 = DSM 30166</name>
    <dbReference type="NCBI Taxonomy" id="714314"/>
    <lineage>
        <taxon>Bacteria</taxon>
        <taxon>Pseudomonadati</taxon>
        <taxon>Pseudomonadota</taxon>
        <taxon>Gammaproteobacteria</taxon>
        <taxon>Enterobacterales</taxon>
        <taxon>Pectobacteriaceae</taxon>
        <taxon>Brenneria</taxon>
    </lineage>
</organism>